<feature type="region of interest" description="Disordered" evidence="1">
    <location>
        <begin position="429"/>
        <end position="464"/>
    </location>
</feature>
<feature type="compositionally biased region" description="Low complexity" evidence="1">
    <location>
        <begin position="1262"/>
        <end position="1271"/>
    </location>
</feature>
<feature type="region of interest" description="Disordered" evidence="1">
    <location>
        <begin position="553"/>
        <end position="635"/>
    </location>
</feature>
<feature type="region of interest" description="Disordered" evidence="1">
    <location>
        <begin position="342"/>
        <end position="366"/>
    </location>
</feature>
<sequence length="1552" mass="166233">MPARLQGAAPHMLPVAGAPAKSSSPGPDQNAASSLVAHTSDENTNKRNLLAFRAIGENGSCMHKSTSPARKCPPLVTSCPPASALATVADSSPTPGCRNALPSNVCPVVDSAGGCSSPEAAASCLSSGGIKTSDPITASELPSSVGLHTLQAGGMFVHSPAHARVEYASNADIREISSAAVTDLATAADGGGSGESLEAAVPAFPHAFEVAMNDLQDCVRLEDAGNTQEHEESPNHTYPSGVGSEDIQPSSATAGGNRGTNGPRRVAGRGRGGTRSSGAGTGGTTGTKVGVPKPEQDRIRQLYDPLWRESEQELQQVLVQGLPEVDTLTNPQVYLELKQKLLQAPSSPQSSSVDDEDDGSRTDNEDVALSPLKRLLRALCEGSSLPLSALIVEVQRVLRDGTDGSPTEDVADETLRTLLPVLLSRRSLGVPRQRGSGSSPGATAAPPASREASVASASSSPSGACASVTTVNCSSFSSPLIEKNEDLNPSSLWVWESAFLEGLPSAFKEKTRKDREKRMAISRKVRTLVRLQQVIEQGVEKDILATKEKAEALKRKEQQEEEKRREQELRRRRAEEARAEREREKRQREDAKKEKEKEKEKKKQIVEEQKQTPPQRVLQKTEGKKVQKETQAMKGQQNFMVSWLARKPPRISSPSTPFTGSAPVEASGVGKPAEGSCDVQIFSVSRSTGSLAVPSAACDDPIGREKEDQLVEIDDGTLEARKVEEAARARAATEAEIWRVPEGKRSQFIDIVLRLPQPLSPLPASSCDSVPFFDKEESGCDLDAEERLAEFVEEFASPHTTKLREFHTFCAQNRQFVHKLPVQQTQTQLPVPSGTAENSAVLNGWSEHSAPGVRSYQQEMREIKQGLTLTDYTDNSLRDLPYLRTAWVNLDEWKRPVRRLLLGKQAKKSTACEQWAEESCIDYDRDSDEEWFENFDVDDLDEGKDEDEEEELEGEEDKDWLVEDDDEGSGAGRAGFGQSVRFESLCDWHWSFEGEEKPNARDEGVDPCVVNSVRDRNWLSIYGCVVDDWGGKPFEKLEAIVTGTTQRKKMTDEELCSLFKFSHAKKDSKTKLIADFHKLNKHLTKADLERRFKEHIVYERRPEDKQKRWYVSAEATEAFNLKEDLESIAALILSEESSSQSTPAQPSTEAVASANSSDGPRVPNSGNVSTVSQGAESPAVSKSDTSTGVSVAGTGAQGKGGASQRTGAGSGPSVLVQILRQTPEMSAGSAKKPRLQEPSNGEPSNAVSVASRRVSKRDGQEVCSAAAAAPSAPVPPAAPSCSRARKEDDGKGANARVAGVLVDKLACETPSDTSNCDPFRDLDPFASATATAMVAAFSAEAAAMTAVEQGCSGVSASAVHVAAAAMAAAALAREMAATMAETHESVGANAMLSCRKALRVAQPENEGAQEDAKESEGSHNAIGPADTCDAGTPTEARRLNSEGCGLCGEDEGATPRQAKNESTRSDAADADDGPVWGKRRRSDGQEEGSCYGSSPGSSVGTTKKVRRGSTGLAATVQPVKCPQLKNTLITQFFRTVPTGDKRSLEGSAETPS</sequence>
<feature type="compositionally biased region" description="Polar residues" evidence="1">
    <location>
        <begin position="21"/>
        <end position="37"/>
    </location>
</feature>
<feature type="compositionally biased region" description="Gly residues" evidence="1">
    <location>
        <begin position="269"/>
        <end position="285"/>
    </location>
</feature>
<evidence type="ECO:0008006" key="4">
    <source>
        <dbReference type="Google" id="ProtNLM"/>
    </source>
</evidence>
<organism evidence="2 3">
    <name type="scientific">Toxoplasma gondii p89</name>
    <dbReference type="NCBI Taxonomy" id="943119"/>
    <lineage>
        <taxon>Eukaryota</taxon>
        <taxon>Sar</taxon>
        <taxon>Alveolata</taxon>
        <taxon>Apicomplexa</taxon>
        <taxon>Conoidasida</taxon>
        <taxon>Coccidia</taxon>
        <taxon>Eucoccidiorida</taxon>
        <taxon>Eimeriorina</taxon>
        <taxon>Sarcocystidae</taxon>
        <taxon>Toxoplasma</taxon>
    </lineage>
</organism>
<dbReference type="EMBL" id="AEYI02001093">
    <property type="protein sequence ID" value="KFG41675.1"/>
    <property type="molecule type" value="Genomic_DNA"/>
</dbReference>
<comment type="caution">
    <text evidence="2">The sequence shown here is derived from an EMBL/GenBank/DDBJ whole genome shotgun (WGS) entry which is preliminary data.</text>
</comment>
<feature type="compositionally biased region" description="Basic and acidic residues" evidence="1">
    <location>
        <begin position="619"/>
        <end position="628"/>
    </location>
</feature>
<accession>A0A086KBA7</accession>
<feature type="region of interest" description="Disordered" evidence="1">
    <location>
        <begin position="1136"/>
        <end position="1210"/>
    </location>
</feature>
<proteinExistence type="predicted"/>
<dbReference type="Proteomes" id="UP000028828">
    <property type="component" value="Unassembled WGS sequence"/>
</dbReference>
<gene>
    <name evidence="2" type="ORF">TGP89_214560</name>
</gene>
<feature type="compositionally biased region" description="Acidic residues" evidence="1">
    <location>
        <begin position="935"/>
        <end position="968"/>
    </location>
</feature>
<reference evidence="2 3" key="1">
    <citation type="submission" date="2014-03" db="EMBL/GenBank/DDBJ databases">
        <authorList>
            <person name="Sibley D."/>
            <person name="Venepally P."/>
            <person name="Karamycheva S."/>
            <person name="Hadjithomas M."/>
            <person name="Khan A."/>
            <person name="Brunk B."/>
            <person name="Roos D."/>
            <person name="Caler E."/>
            <person name="Lorenzi H."/>
        </authorList>
    </citation>
    <scope>NUCLEOTIDE SEQUENCE [LARGE SCALE GENOMIC DNA]</scope>
    <source>
        <strain evidence="3">p89</strain>
    </source>
</reference>
<feature type="compositionally biased region" description="Polar residues" evidence="1">
    <location>
        <begin position="1491"/>
        <end position="1501"/>
    </location>
</feature>
<evidence type="ECO:0000256" key="1">
    <source>
        <dbReference type="SAM" id="MobiDB-lite"/>
    </source>
</evidence>
<feature type="compositionally biased region" description="Polar residues" evidence="1">
    <location>
        <begin position="1153"/>
        <end position="1189"/>
    </location>
</feature>
<feature type="region of interest" description="Disordered" evidence="1">
    <location>
        <begin position="1224"/>
        <end position="1292"/>
    </location>
</feature>
<evidence type="ECO:0000313" key="3">
    <source>
        <dbReference type="Proteomes" id="UP000028828"/>
    </source>
</evidence>
<feature type="region of interest" description="Disordered" evidence="1">
    <location>
        <begin position="1"/>
        <end position="42"/>
    </location>
</feature>
<feature type="compositionally biased region" description="Basic and acidic residues" evidence="1">
    <location>
        <begin position="1458"/>
        <end position="1467"/>
    </location>
</feature>
<feature type="compositionally biased region" description="Basic and acidic residues" evidence="1">
    <location>
        <begin position="553"/>
        <end position="610"/>
    </location>
</feature>
<feature type="region of interest" description="Disordered" evidence="1">
    <location>
        <begin position="225"/>
        <end position="297"/>
    </location>
</feature>
<protein>
    <recommendedName>
        <fullName evidence="4">Chromatin assembly factor 1 subunit A</fullName>
    </recommendedName>
</protein>
<dbReference type="OrthoDB" id="360074at2759"/>
<dbReference type="VEuPathDB" id="ToxoDB:TGP89_214560"/>
<feature type="compositionally biased region" description="Basic and acidic residues" evidence="1">
    <location>
        <begin position="225"/>
        <end position="234"/>
    </location>
</feature>
<feature type="region of interest" description="Disordered" evidence="1">
    <location>
        <begin position="1401"/>
        <end position="1511"/>
    </location>
</feature>
<name>A0A086KBA7_TOXGO</name>
<feature type="compositionally biased region" description="Low complexity" evidence="1">
    <location>
        <begin position="1136"/>
        <end position="1149"/>
    </location>
</feature>
<feature type="region of interest" description="Disordered" evidence="1">
    <location>
        <begin position="935"/>
        <end position="975"/>
    </location>
</feature>
<feature type="compositionally biased region" description="Low complexity" evidence="1">
    <location>
        <begin position="435"/>
        <end position="464"/>
    </location>
</feature>
<evidence type="ECO:0000313" key="2">
    <source>
        <dbReference type="EMBL" id="KFG41675.1"/>
    </source>
</evidence>